<dbReference type="Proteomes" id="UP001596481">
    <property type="component" value="Unassembled WGS sequence"/>
</dbReference>
<sequence length="395" mass="44436">MVGDNSSQFEIDIEEAKRRIDFQIETVRVKRHQATRVIRTLVAVTGLVISASFGLYNLFINGNIQPPNLVPPSVAAKNLANSLGFLRPTGANFLYSLAVISALVNFALAQGRLTTGLQAVFAIISPKVVEPGLEAETIQNRLDNPQDYQNKHQAQIEAREEYSRVVRENQTVVSDVKRNWEETYTSLLRGGLNLFVLIFTAGSLLSGNSGLIEITLVILTFQIIFGISTHIPKEWLKNTYTYNIKSDSPFIITFLYLIYLFGHPHQETILYSLVVLLGLLLSILSSIWSVWVSQNEHNLHTIIRNTSISILLVVLMTIFQPFSFSSGRYGIEVIGASLLFTFIWQAMIITTVNLSTIVMNSKSRLTNLARSAIEYIMSEWSRGHWSSKHNRNEDN</sequence>
<dbReference type="EMBL" id="JBHTAA010000001">
    <property type="protein sequence ID" value="MFC7202719.1"/>
    <property type="molecule type" value="Genomic_DNA"/>
</dbReference>
<protein>
    <submittedName>
        <fullName evidence="2">Uncharacterized protein</fullName>
    </submittedName>
</protein>
<feature type="transmembrane region" description="Helical" evidence="1">
    <location>
        <begin position="334"/>
        <end position="354"/>
    </location>
</feature>
<feature type="transmembrane region" description="Helical" evidence="1">
    <location>
        <begin position="302"/>
        <end position="322"/>
    </location>
</feature>
<feature type="transmembrane region" description="Helical" evidence="1">
    <location>
        <begin position="93"/>
        <end position="109"/>
    </location>
</feature>
<gene>
    <name evidence="2" type="ORF">ACFQJC_04280</name>
</gene>
<feature type="transmembrane region" description="Helical" evidence="1">
    <location>
        <begin position="268"/>
        <end position="290"/>
    </location>
</feature>
<organism evidence="2 3">
    <name type="scientific">Haloferax namakaokahaiae</name>
    <dbReference type="NCBI Taxonomy" id="1748331"/>
    <lineage>
        <taxon>Archaea</taxon>
        <taxon>Methanobacteriati</taxon>
        <taxon>Methanobacteriota</taxon>
        <taxon>Stenosarchaea group</taxon>
        <taxon>Halobacteria</taxon>
        <taxon>Halobacteriales</taxon>
        <taxon>Haloferacaceae</taxon>
        <taxon>Haloferax</taxon>
    </lineage>
</organism>
<evidence type="ECO:0000256" key="1">
    <source>
        <dbReference type="SAM" id="Phobius"/>
    </source>
</evidence>
<evidence type="ECO:0000313" key="2">
    <source>
        <dbReference type="EMBL" id="MFC7202719.1"/>
    </source>
</evidence>
<feature type="transmembrane region" description="Helical" evidence="1">
    <location>
        <begin position="187"/>
        <end position="205"/>
    </location>
</feature>
<keyword evidence="1" id="KW-1133">Transmembrane helix</keyword>
<reference evidence="2 3" key="1">
    <citation type="journal article" date="2019" name="Int. J. Syst. Evol. Microbiol.">
        <title>The Global Catalogue of Microorganisms (GCM) 10K type strain sequencing project: providing services to taxonomists for standard genome sequencing and annotation.</title>
        <authorList>
            <consortium name="The Broad Institute Genomics Platform"/>
            <consortium name="The Broad Institute Genome Sequencing Center for Infectious Disease"/>
            <person name="Wu L."/>
            <person name="Ma J."/>
        </authorList>
    </citation>
    <scope>NUCLEOTIDE SEQUENCE [LARGE SCALE GENOMIC DNA]</scope>
    <source>
        <strain evidence="2 3">DSM 29988</strain>
    </source>
</reference>
<evidence type="ECO:0000313" key="3">
    <source>
        <dbReference type="Proteomes" id="UP001596481"/>
    </source>
</evidence>
<feature type="transmembrane region" description="Helical" evidence="1">
    <location>
        <begin position="244"/>
        <end position="262"/>
    </location>
</feature>
<dbReference type="AlphaFoldDB" id="A0ABD5ZBQ2"/>
<accession>A0ABD5ZBQ2</accession>
<dbReference type="RefSeq" id="WP_390222012.1">
    <property type="nucleotide sequence ID" value="NZ_JBHTAA010000001.1"/>
</dbReference>
<feature type="transmembrane region" description="Helical" evidence="1">
    <location>
        <begin position="211"/>
        <end position="232"/>
    </location>
</feature>
<feature type="transmembrane region" description="Helical" evidence="1">
    <location>
        <begin position="37"/>
        <end position="59"/>
    </location>
</feature>
<proteinExistence type="predicted"/>
<keyword evidence="1" id="KW-0812">Transmembrane</keyword>
<keyword evidence="3" id="KW-1185">Reference proteome</keyword>
<comment type="caution">
    <text evidence="2">The sequence shown here is derived from an EMBL/GenBank/DDBJ whole genome shotgun (WGS) entry which is preliminary data.</text>
</comment>
<name>A0ABD5ZBQ2_9EURY</name>
<keyword evidence="1" id="KW-0472">Membrane</keyword>